<feature type="region of interest" description="Disordered" evidence="1">
    <location>
        <begin position="207"/>
        <end position="231"/>
    </location>
</feature>
<dbReference type="EMBL" id="CACVBS010000036">
    <property type="protein sequence ID" value="CAA7262747.1"/>
    <property type="molecule type" value="Genomic_DNA"/>
</dbReference>
<accession>A0A8S0XQ91</accession>
<evidence type="ECO:0000256" key="1">
    <source>
        <dbReference type="SAM" id="MobiDB-lite"/>
    </source>
</evidence>
<protein>
    <submittedName>
        <fullName evidence="2">Uncharacterized protein</fullName>
    </submittedName>
</protein>
<keyword evidence="3" id="KW-1185">Reference proteome</keyword>
<dbReference type="Proteomes" id="UP000467700">
    <property type="component" value="Unassembled WGS sequence"/>
</dbReference>
<dbReference type="AlphaFoldDB" id="A0A8S0XQ91"/>
<gene>
    <name evidence="2" type="ORF">AAE3_LOCUS4855</name>
</gene>
<comment type="caution">
    <text evidence="2">The sequence shown here is derived from an EMBL/GenBank/DDBJ whole genome shotgun (WGS) entry which is preliminary data.</text>
</comment>
<proteinExistence type="predicted"/>
<evidence type="ECO:0000313" key="3">
    <source>
        <dbReference type="Proteomes" id="UP000467700"/>
    </source>
</evidence>
<organism evidence="2 3">
    <name type="scientific">Cyclocybe aegerita</name>
    <name type="common">Black poplar mushroom</name>
    <name type="synonym">Agrocybe aegerita</name>
    <dbReference type="NCBI Taxonomy" id="1973307"/>
    <lineage>
        <taxon>Eukaryota</taxon>
        <taxon>Fungi</taxon>
        <taxon>Dikarya</taxon>
        <taxon>Basidiomycota</taxon>
        <taxon>Agaricomycotina</taxon>
        <taxon>Agaricomycetes</taxon>
        <taxon>Agaricomycetidae</taxon>
        <taxon>Agaricales</taxon>
        <taxon>Agaricineae</taxon>
        <taxon>Bolbitiaceae</taxon>
        <taxon>Cyclocybe</taxon>
    </lineage>
</organism>
<evidence type="ECO:0000313" key="2">
    <source>
        <dbReference type="EMBL" id="CAA7262747.1"/>
    </source>
</evidence>
<reference evidence="2 3" key="1">
    <citation type="submission" date="2020-01" db="EMBL/GenBank/DDBJ databases">
        <authorList>
            <person name="Gupta K D."/>
        </authorList>
    </citation>
    <scope>NUCLEOTIDE SEQUENCE [LARGE SCALE GENOMIC DNA]</scope>
</reference>
<name>A0A8S0XQ91_CYCAE</name>
<sequence length="414" mass="46170">MAPLAITDARYLFEEGFLYAGHLDSVLACASTGGSSIEISSKLSELPGVVIQARVLDSRTWSFIDFGRYLILSDGRPSIFHTFLPDHDTARPLLANIKPCLSDPDVHCLYTSCIIPKFSLPVDSSTTSPAAGRNAAANEHTTRLNHVFNGLRSERQGQGEGTAREEETRQSAYFLRGMQTTEIALRSQCSMRKMRIPRVWFDLSGRLSHSRQGRPSHPGQHGAASRTDRAPITHAPEPIEARLEEDHGIIDAFGTMAINRRGCSAFLGRTARPEFLLNATPKSQRVAFPTAPRISKRIMELSFPESQIPDASLVTEMLELLPSQSDGLHLCDVYLEHGKFVYTALPRKELLDDIFAVYRTKHLPNFEHFHALSLLFIVFALATLFDPSSPPYAPEGHEYFYLSRAAFNHIGKRH</sequence>
<dbReference type="CDD" id="cd12148">
    <property type="entry name" value="fungal_TF_MHR"/>
    <property type="match status" value="1"/>
</dbReference>
<dbReference type="OrthoDB" id="424974at2759"/>